<gene>
    <name evidence="1" type="ORF">FSB_LOCUS22751</name>
</gene>
<dbReference type="EMBL" id="OIVN01001519">
    <property type="protein sequence ID" value="SPC94869.1"/>
    <property type="molecule type" value="Genomic_DNA"/>
</dbReference>
<name>A0A2N9G686_FAGSY</name>
<organism evidence="1">
    <name type="scientific">Fagus sylvatica</name>
    <name type="common">Beechnut</name>
    <dbReference type="NCBI Taxonomy" id="28930"/>
    <lineage>
        <taxon>Eukaryota</taxon>
        <taxon>Viridiplantae</taxon>
        <taxon>Streptophyta</taxon>
        <taxon>Embryophyta</taxon>
        <taxon>Tracheophyta</taxon>
        <taxon>Spermatophyta</taxon>
        <taxon>Magnoliopsida</taxon>
        <taxon>eudicotyledons</taxon>
        <taxon>Gunneridae</taxon>
        <taxon>Pentapetalae</taxon>
        <taxon>rosids</taxon>
        <taxon>fabids</taxon>
        <taxon>Fagales</taxon>
        <taxon>Fagaceae</taxon>
        <taxon>Fagus</taxon>
    </lineage>
</organism>
<accession>A0A2N9G686</accession>
<dbReference type="AlphaFoldDB" id="A0A2N9G686"/>
<reference evidence="1" key="1">
    <citation type="submission" date="2018-02" db="EMBL/GenBank/DDBJ databases">
        <authorList>
            <person name="Cohen D.B."/>
            <person name="Kent A.D."/>
        </authorList>
    </citation>
    <scope>NUCLEOTIDE SEQUENCE</scope>
</reference>
<sequence length="80" mass="9195">MTKFGARVQRLLSNLRLKSKKNLSVKKKIHENLVPSGFLALHVGEEQPITLPCSSQMFEWILNLAKDEKAANEEIMEYPR</sequence>
<protein>
    <submittedName>
        <fullName evidence="1">Uncharacterized protein</fullName>
    </submittedName>
</protein>
<evidence type="ECO:0000313" key="1">
    <source>
        <dbReference type="EMBL" id="SPC94869.1"/>
    </source>
</evidence>
<proteinExistence type="predicted"/>